<keyword evidence="2 4" id="KW-0560">Oxidoreductase</keyword>
<dbReference type="InterPro" id="IPR036291">
    <property type="entry name" value="NAD(P)-bd_dom_sf"/>
</dbReference>
<comment type="similarity">
    <text evidence="1 4">Belongs to the D-isomer specific 2-hydroxyacid dehydrogenase family.</text>
</comment>
<dbReference type="AlphaFoldDB" id="A0A9X3UIP8"/>
<dbReference type="PANTHER" id="PTHR43761:SF1">
    <property type="entry name" value="D-ISOMER SPECIFIC 2-HYDROXYACID DEHYDROGENASE CATALYTIC DOMAIN-CONTAINING PROTEIN-RELATED"/>
    <property type="match status" value="1"/>
</dbReference>
<protein>
    <submittedName>
        <fullName evidence="7">2-hydroxyacid dehydrogenase</fullName>
    </submittedName>
</protein>
<dbReference type="InterPro" id="IPR050418">
    <property type="entry name" value="D-iso_2-hydroxyacid_DH_PdxB"/>
</dbReference>
<dbReference type="Proteomes" id="UP001151234">
    <property type="component" value="Unassembled WGS sequence"/>
</dbReference>
<dbReference type="PANTHER" id="PTHR43761">
    <property type="entry name" value="D-ISOMER SPECIFIC 2-HYDROXYACID DEHYDROGENASE FAMILY PROTEIN (AFU_ORTHOLOGUE AFUA_1G13630)"/>
    <property type="match status" value="1"/>
</dbReference>
<dbReference type="SUPFAM" id="SSF52283">
    <property type="entry name" value="Formate/glycerate dehydrogenase catalytic domain-like"/>
    <property type="match status" value="1"/>
</dbReference>
<evidence type="ECO:0000259" key="6">
    <source>
        <dbReference type="Pfam" id="PF02826"/>
    </source>
</evidence>
<evidence type="ECO:0000259" key="5">
    <source>
        <dbReference type="Pfam" id="PF00389"/>
    </source>
</evidence>
<organism evidence="7 8">
    <name type="scientific">Hoeflea prorocentri</name>
    <dbReference type="NCBI Taxonomy" id="1922333"/>
    <lineage>
        <taxon>Bacteria</taxon>
        <taxon>Pseudomonadati</taxon>
        <taxon>Pseudomonadota</taxon>
        <taxon>Alphaproteobacteria</taxon>
        <taxon>Hyphomicrobiales</taxon>
        <taxon>Rhizobiaceae</taxon>
        <taxon>Hoeflea</taxon>
    </lineage>
</organism>
<name>A0A9X3UIP8_9HYPH</name>
<feature type="domain" description="D-isomer specific 2-hydroxyacid dehydrogenase catalytic" evidence="5">
    <location>
        <begin position="62"/>
        <end position="344"/>
    </location>
</feature>
<dbReference type="InterPro" id="IPR006140">
    <property type="entry name" value="D-isomer_DH_NAD-bd"/>
</dbReference>
<dbReference type="PROSITE" id="PS00671">
    <property type="entry name" value="D_2_HYDROXYACID_DH_3"/>
    <property type="match status" value="1"/>
</dbReference>
<evidence type="ECO:0000256" key="3">
    <source>
        <dbReference type="ARBA" id="ARBA00023027"/>
    </source>
</evidence>
<dbReference type="InterPro" id="IPR006139">
    <property type="entry name" value="D-isomer_2_OHA_DH_cat_dom"/>
</dbReference>
<dbReference type="Gene3D" id="3.40.50.720">
    <property type="entry name" value="NAD(P)-binding Rossmann-like Domain"/>
    <property type="match status" value="2"/>
</dbReference>
<dbReference type="Pfam" id="PF00389">
    <property type="entry name" value="2-Hacid_dh"/>
    <property type="match status" value="1"/>
</dbReference>
<sequence>MSDITDLKKVTIIGDLFMRADVFADALRQLDGVRFDIRTFETDWPDNPFGPAFDGIREYQGSAEASAQQIDDADICITHLAPISRSVFERCPNLRYIGVSRGGPVNIDLKAARDFGVTVANAPGRNASAVAEFTVGAILSQTRLITQAHVDLRRGVWRGDLYRADRTGRELSQMTVGLIGYSAVGRRVARLLAPFGCRIIYCDPFVELSDDDRELGVHKCDLDDLLSDADIVSLHARLTPQTRRMIDGKTLSAMKRGAYLINTARGELLDQAALIEALESGQLAGAALDTYDPEPPFPDDPLLKLTNITLSPHIAGASALVAEHTAQRIAADVGNFLAGRELNNPC</sequence>
<dbReference type="SUPFAM" id="SSF51735">
    <property type="entry name" value="NAD(P)-binding Rossmann-fold domains"/>
    <property type="match status" value="1"/>
</dbReference>
<evidence type="ECO:0000256" key="1">
    <source>
        <dbReference type="ARBA" id="ARBA00005854"/>
    </source>
</evidence>
<feature type="domain" description="D-isomer specific 2-hydroxyacid dehydrogenase NAD-binding" evidence="6">
    <location>
        <begin position="136"/>
        <end position="315"/>
    </location>
</feature>
<proteinExistence type="inferred from homology"/>
<dbReference type="FunFam" id="3.40.50.720:FF:000203">
    <property type="entry name" value="D-3-phosphoglycerate dehydrogenase (SerA)"/>
    <property type="match status" value="1"/>
</dbReference>
<dbReference type="EMBL" id="JAPJZI010000001">
    <property type="protein sequence ID" value="MDA5399363.1"/>
    <property type="molecule type" value="Genomic_DNA"/>
</dbReference>
<dbReference type="RefSeq" id="WP_267990801.1">
    <property type="nucleotide sequence ID" value="NZ_JAPJZI010000001.1"/>
</dbReference>
<dbReference type="Pfam" id="PF02826">
    <property type="entry name" value="2-Hacid_dh_C"/>
    <property type="match status" value="1"/>
</dbReference>
<reference evidence="7" key="1">
    <citation type="submission" date="2022-11" db="EMBL/GenBank/DDBJ databases">
        <title>Draft genome sequence of Hoeflea poritis E7-10 and Hoeflea prorocentri PM5-8, separated from scleractinian coral Porites lutea and marine dinoflagellate.</title>
        <authorList>
            <person name="Zhang G."/>
            <person name="Wei Q."/>
            <person name="Cai L."/>
        </authorList>
    </citation>
    <scope>NUCLEOTIDE SEQUENCE</scope>
    <source>
        <strain evidence="7">PM5-8</strain>
    </source>
</reference>
<accession>A0A9X3UIP8</accession>
<evidence type="ECO:0000313" key="7">
    <source>
        <dbReference type="EMBL" id="MDA5399363.1"/>
    </source>
</evidence>
<keyword evidence="8" id="KW-1185">Reference proteome</keyword>
<dbReference type="InterPro" id="IPR029753">
    <property type="entry name" value="D-isomer_DH_CS"/>
</dbReference>
<evidence type="ECO:0000256" key="2">
    <source>
        <dbReference type="ARBA" id="ARBA00023002"/>
    </source>
</evidence>
<dbReference type="GO" id="GO:0051287">
    <property type="term" value="F:NAD binding"/>
    <property type="evidence" value="ECO:0007669"/>
    <property type="project" value="InterPro"/>
</dbReference>
<keyword evidence="3" id="KW-0520">NAD</keyword>
<dbReference type="CDD" id="cd12171">
    <property type="entry name" value="2-Hacid_dh_10"/>
    <property type="match status" value="1"/>
</dbReference>
<evidence type="ECO:0000313" key="8">
    <source>
        <dbReference type="Proteomes" id="UP001151234"/>
    </source>
</evidence>
<gene>
    <name evidence="7" type="ORF">OQ273_12335</name>
</gene>
<comment type="caution">
    <text evidence="7">The sequence shown here is derived from an EMBL/GenBank/DDBJ whole genome shotgun (WGS) entry which is preliminary data.</text>
</comment>
<dbReference type="GO" id="GO:0016616">
    <property type="term" value="F:oxidoreductase activity, acting on the CH-OH group of donors, NAD or NADP as acceptor"/>
    <property type="evidence" value="ECO:0007669"/>
    <property type="project" value="InterPro"/>
</dbReference>
<evidence type="ECO:0000256" key="4">
    <source>
        <dbReference type="RuleBase" id="RU003719"/>
    </source>
</evidence>